<evidence type="ECO:0000256" key="1">
    <source>
        <dbReference type="ARBA" id="ARBA00004141"/>
    </source>
</evidence>
<keyword evidence="4 8" id="KW-0812">Transmembrane</keyword>
<comment type="subcellular location">
    <subcellularLocation>
        <location evidence="1">Membrane</location>
        <topology evidence="1">Multi-pass membrane protein</topology>
    </subcellularLocation>
</comment>
<dbReference type="GO" id="GO:0016780">
    <property type="term" value="F:phosphotransferase activity, for other substituted phosphate groups"/>
    <property type="evidence" value="ECO:0007669"/>
    <property type="project" value="TreeGrafter"/>
</dbReference>
<dbReference type="Pfam" id="PF13727">
    <property type="entry name" value="CoA_binding_3"/>
    <property type="match status" value="1"/>
</dbReference>
<dbReference type="PANTHER" id="PTHR30576">
    <property type="entry name" value="COLANIC BIOSYNTHESIS UDP-GLUCOSE LIPID CARRIER TRANSFERASE"/>
    <property type="match status" value="1"/>
</dbReference>
<feature type="transmembrane region" description="Helical" evidence="8">
    <location>
        <begin position="122"/>
        <end position="142"/>
    </location>
</feature>
<feature type="region of interest" description="Disordered" evidence="7">
    <location>
        <begin position="1"/>
        <end position="45"/>
    </location>
</feature>
<dbReference type="AlphaFoldDB" id="A0A1I5DHF9"/>
<comment type="similarity">
    <text evidence="2">Belongs to the bacterial sugar transferase family.</text>
</comment>
<keyword evidence="5 8" id="KW-1133">Transmembrane helix</keyword>
<keyword evidence="11" id="KW-1185">Reference proteome</keyword>
<evidence type="ECO:0000259" key="9">
    <source>
        <dbReference type="Pfam" id="PF02397"/>
    </source>
</evidence>
<proteinExistence type="inferred from homology"/>
<evidence type="ECO:0000256" key="2">
    <source>
        <dbReference type="ARBA" id="ARBA00006464"/>
    </source>
</evidence>
<dbReference type="EMBL" id="FOWE01000002">
    <property type="protein sequence ID" value="SFN98705.1"/>
    <property type="molecule type" value="Genomic_DNA"/>
</dbReference>
<reference evidence="11" key="1">
    <citation type="submission" date="2016-10" db="EMBL/GenBank/DDBJ databases">
        <authorList>
            <person name="Varghese N."/>
            <person name="Submissions S."/>
        </authorList>
    </citation>
    <scope>NUCLEOTIDE SEQUENCE [LARGE SCALE GENOMIC DNA]</scope>
    <source>
        <strain evidence="11">DSM 43161</strain>
    </source>
</reference>
<evidence type="ECO:0000313" key="11">
    <source>
        <dbReference type="Proteomes" id="UP000183642"/>
    </source>
</evidence>
<dbReference type="InterPro" id="IPR017475">
    <property type="entry name" value="EPS_sugar_tfrase"/>
</dbReference>
<dbReference type="Proteomes" id="UP000183642">
    <property type="component" value="Unassembled WGS sequence"/>
</dbReference>
<keyword evidence="6 8" id="KW-0472">Membrane</keyword>
<organism evidence="10 11">
    <name type="scientific">Geodermatophilus obscurus</name>
    <dbReference type="NCBI Taxonomy" id="1861"/>
    <lineage>
        <taxon>Bacteria</taxon>
        <taxon>Bacillati</taxon>
        <taxon>Actinomycetota</taxon>
        <taxon>Actinomycetes</taxon>
        <taxon>Geodermatophilales</taxon>
        <taxon>Geodermatophilaceae</taxon>
        <taxon>Geodermatophilus</taxon>
    </lineage>
</organism>
<keyword evidence="3 10" id="KW-0808">Transferase</keyword>
<dbReference type="InterPro" id="IPR003362">
    <property type="entry name" value="Bact_transf"/>
</dbReference>
<gene>
    <name evidence="10" type="ORF">SAMN05660359_00789</name>
</gene>
<dbReference type="PANTHER" id="PTHR30576:SF10">
    <property type="entry name" value="SLL5057 PROTEIN"/>
    <property type="match status" value="1"/>
</dbReference>
<dbReference type="NCBIfam" id="TIGR03025">
    <property type="entry name" value="EPS_sugtrans"/>
    <property type="match status" value="1"/>
</dbReference>
<name>A0A1I5DHF9_9ACTN</name>
<feature type="transmembrane region" description="Helical" evidence="8">
    <location>
        <begin position="325"/>
        <end position="346"/>
    </location>
</feature>
<evidence type="ECO:0000256" key="6">
    <source>
        <dbReference type="ARBA" id="ARBA00023136"/>
    </source>
</evidence>
<protein>
    <submittedName>
        <fullName evidence="10">Undecaprenyl-phosphate galactose phosphotransferase, WbaP/exopolysaccharide biosynthesis polyprenyl glycosylphosphotransferase</fullName>
    </submittedName>
</protein>
<evidence type="ECO:0000256" key="8">
    <source>
        <dbReference type="SAM" id="Phobius"/>
    </source>
</evidence>
<evidence type="ECO:0000256" key="7">
    <source>
        <dbReference type="SAM" id="MobiDB-lite"/>
    </source>
</evidence>
<accession>A0A1I5DHF9</accession>
<dbReference type="RefSeq" id="WP_083427035.1">
    <property type="nucleotide sequence ID" value="NZ_FOWE01000002.1"/>
</dbReference>
<dbReference type="OrthoDB" id="9808602at2"/>
<evidence type="ECO:0000313" key="10">
    <source>
        <dbReference type="EMBL" id="SFN98705.1"/>
    </source>
</evidence>
<evidence type="ECO:0000256" key="4">
    <source>
        <dbReference type="ARBA" id="ARBA00022692"/>
    </source>
</evidence>
<feature type="transmembrane region" description="Helical" evidence="8">
    <location>
        <begin position="83"/>
        <end position="106"/>
    </location>
</feature>
<feature type="domain" description="Bacterial sugar transferase" evidence="9">
    <location>
        <begin position="318"/>
        <end position="506"/>
    </location>
</feature>
<feature type="transmembrane region" description="Helical" evidence="8">
    <location>
        <begin position="55"/>
        <end position="77"/>
    </location>
</feature>
<feature type="transmembrane region" description="Helical" evidence="8">
    <location>
        <begin position="148"/>
        <end position="168"/>
    </location>
</feature>
<dbReference type="Pfam" id="PF02397">
    <property type="entry name" value="Bac_transf"/>
    <property type="match status" value="1"/>
</dbReference>
<evidence type="ECO:0000256" key="3">
    <source>
        <dbReference type="ARBA" id="ARBA00022679"/>
    </source>
</evidence>
<sequence>MVLHDVGVPTPRTEGTPPASPPRAGGFDRPVAPRTAAGHGTDTGRRRHPLWLRRYQAATVVSDLLAALAAGALAHAVRFGTEVVPSALQALSAFPVLWVAVVALAGGHRSAHLGTGTEEYRAVLRAGVQCLAVVALLSYALMLSVSRGLVVIALPGAVLLSAVGRHVLRRRVHRLRARGSCLRTVVAVGRSIPVADLVRQLDHDRHCGMTVLAACVPDAPGSGVLAGTDVPVLGDLQAAAAVARRLDADTVAVTSSSETAAVYLRRLSWELEGSGIELLVAPGLMEVAGPRMHVRPFIGLPLVHVEEPVFTGPTRLVKEFIDRTAAALAVVVLLPLLLGVALAVRLDSAGPVLFRQQRVGRLGTDFTMLKFRTMVVDAEQRRAELADRNRNGDGPLFKVADDPRVTRVGRVLRRYSLDELPQLLNVLTGRMSLVGPRPPLPDEVAVYDDSVARRLLVKPGLTGLWQVSGRSDLTWDEAVRLDLRYVENWSLALDLQIVWKTFYAVTRSSGAY</sequence>
<evidence type="ECO:0000256" key="5">
    <source>
        <dbReference type="ARBA" id="ARBA00022989"/>
    </source>
</evidence>
<dbReference type="GO" id="GO:0016020">
    <property type="term" value="C:membrane"/>
    <property type="evidence" value="ECO:0007669"/>
    <property type="project" value="UniProtKB-SubCell"/>
</dbReference>